<dbReference type="EMBL" id="UINC01014848">
    <property type="protein sequence ID" value="SVA63013.1"/>
    <property type="molecule type" value="Genomic_DNA"/>
</dbReference>
<name>A0A381XFG6_9ZZZZ</name>
<organism evidence="1">
    <name type="scientific">marine metagenome</name>
    <dbReference type="NCBI Taxonomy" id="408172"/>
    <lineage>
        <taxon>unclassified sequences</taxon>
        <taxon>metagenomes</taxon>
        <taxon>ecological metagenomes</taxon>
    </lineage>
</organism>
<protein>
    <submittedName>
        <fullName evidence="1">Uncharacterized protein</fullName>
    </submittedName>
</protein>
<sequence>MIDFRWKIAKQTGSQTSTTFVNYLTDSWC</sequence>
<gene>
    <name evidence="1" type="ORF">METZ01_LOCUS115867</name>
</gene>
<proteinExistence type="predicted"/>
<dbReference type="AlphaFoldDB" id="A0A381XFG6"/>
<evidence type="ECO:0000313" key="1">
    <source>
        <dbReference type="EMBL" id="SVA63013.1"/>
    </source>
</evidence>
<reference evidence="1" key="1">
    <citation type="submission" date="2018-05" db="EMBL/GenBank/DDBJ databases">
        <authorList>
            <person name="Lanie J.A."/>
            <person name="Ng W.-L."/>
            <person name="Kazmierczak K.M."/>
            <person name="Andrzejewski T.M."/>
            <person name="Davidsen T.M."/>
            <person name="Wayne K.J."/>
            <person name="Tettelin H."/>
            <person name="Glass J.I."/>
            <person name="Rusch D."/>
            <person name="Podicherti R."/>
            <person name="Tsui H.-C.T."/>
            <person name="Winkler M.E."/>
        </authorList>
    </citation>
    <scope>NUCLEOTIDE SEQUENCE</scope>
</reference>
<accession>A0A381XFG6</accession>